<evidence type="ECO:0000256" key="1">
    <source>
        <dbReference type="ARBA" id="ARBA00006184"/>
    </source>
</evidence>
<feature type="domain" description="AAA+ ATPase" evidence="5">
    <location>
        <begin position="39"/>
        <end position="174"/>
    </location>
</feature>
<dbReference type="CDD" id="cd18139">
    <property type="entry name" value="HLD_clamp_RarA"/>
    <property type="match status" value="1"/>
</dbReference>
<dbReference type="Gene3D" id="1.10.8.60">
    <property type="match status" value="1"/>
</dbReference>
<name>A0A8J8PD62_9EURY</name>
<gene>
    <name evidence="6" type="ORF">EGH24_06290</name>
</gene>
<dbReference type="GO" id="GO:0006260">
    <property type="term" value="P:DNA replication"/>
    <property type="evidence" value="ECO:0007669"/>
    <property type="project" value="UniProtKB-KW"/>
</dbReference>
<dbReference type="AlphaFoldDB" id="A0A8J8PD62"/>
<dbReference type="Proteomes" id="UP000705823">
    <property type="component" value="Unassembled WGS sequence"/>
</dbReference>
<dbReference type="SMART" id="SM00382">
    <property type="entry name" value="AAA"/>
    <property type="match status" value="1"/>
</dbReference>
<evidence type="ECO:0000256" key="3">
    <source>
        <dbReference type="ARBA" id="ARBA00022741"/>
    </source>
</evidence>
<evidence type="ECO:0000256" key="4">
    <source>
        <dbReference type="ARBA" id="ARBA00022840"/>
    </source>
</evidence>
<dbReference type="InterPro" id="IPR049945">
    <property type="entry name" value="AAA_22"/>
</dbReference>
<dbReference type="InterPro" id="IPR055237">
    <property type="entry name" value="Cdc6_lid"/>
</dbReference>
<dbReference type="SUPFAM" id="SSF52540">
    <property type="entry name" value="P-loop containing nucleoside triphosphate hydrolases"/>
    <property type="match status" value="1"/>
</dbReference>
<evidence type="ECO:0000256" key="2">
    <source>
        <dbReference type="ARBA" id="ARBA00022705"/>
    </source>
</evidence>
<dbReference type="NCBIfam" id="TIGR02928">
    <property type="entry name" value="orc1/cdc6 family replication initiation protein"/>
    <property type="match status" value="1"/>
</dbReference>
<dbReference type="GO" id="GO:0016887">
    <property type="term" value="F:ATP hydrolysis activity"/>
    <property type="evidence" value="ECO:0007669"/>
    <property type="project" value="InterPro"/>
</dbReference>
<dbReference type="InterPro" id="IPR050311">
    <property type="entry name" value="ORC1/CDC6"/>
</dbReference>
<evidence type="ECO:0000313" key="6">
    <source>
        <dbReference type="EMBL" id="TQQ83037.1"/>
    </source>
</evidence>
<dbReference type="CDD" id="cd00009">
    <property type="entry name" value="AAA"/>
    <property type="match status" value="1"/>
</dbReference>
<dbReference type="PANTHER" id="PTHR10763:SF22">
    <property type="entry name" value="ORC1-TYPE DNA REPLICATION PROTEIN"/>
    <property type="match status" value="1"/>
</dbReference>
<dbReference type="GO" id="GO:0005524">
    <property type="term" value="F:ATP binding"/>
    <property type="evidence" value="ECO:0007669"/>
    <property type="project" value="UniProtKB-KW"/>
</dbReference>
<keyword evidence="7" id="KW-1185">Reference proteome</keyword>
<dbReference type="InterPro" id="IPR027417">
    <property type="entry name" value="P-loop_NTPase"/>
</dbReference>
<evidence type="ECO:0000313" key="7">
    <source>
        <dbReference type="Proteomes" id="UP000705823"/>
    </source>
</evidence>
<dbReference type="Gene3D" id="3.40.50.300">
    <property type="entry name" value="P-loop containing nucleotide triphosphate hydrolases"/>
    <property type="match status" value="1"/>
</dbReference>
<dbReference type="OrthoDB" id="270161at2157"/>
<comment type="similarity">
    <text evidence="1">Belongs to the CDC6/cdc18 family.</text>
</comment>
<keyword evidence="4" id="KW-0067">ATP-binding</keyword>
<dbReference type="Pfam" id="PF22703">
    <property type="entry name" value="Cdc6_lid"/>
    <property type="match status" value="1"/>
</dbReference>
<keyword evidence="3" id="KW-0547">Nucleotide-binding</keyword>
<comment type="caution">
    <text evidence="6">The sequence shown here is derived from an EMBL/GenBank/DDBJ whole genome shotgun (WGS) entry which is preliminary data.</text>
</comment>
<reference evidence="6" key="1">
    <citation type="submission" date="2019-02" db="EMBL/GenBank/DDBJ databases">
        <title>Halonotius sp. a new haloarchaeum isolated from saline soil.</title>
        <authorList>
            <person name="Duran-Viseras A."/>
            <person name="Sanchez-Porro C."/>
            <person name="Ventosa A."/>
        </authorList>
    </citation>
    <scope>NUCLEOTIDE SEQUENCE</scope>
    <source>
        <strain evidence="6">F15B</strain>
    </source>
</reference>
<dbReference type="EMBL" id="RKLU01000002">
    <property type="protein sequence ID" value="TQQ83037.1"/>
    <property type="molecule type" value="Genomic_DNA"/>
</dbReference>
<evidence type="ECO:0000259" key="5">
    <source>
        <dbReference type="SMART" id="SM00382"/>
    </source>
</evidence>
<dbReference type="InterPro" id="IPR003593">
    <property type="entry name" value="AAA+_ATPase"/>
</dbReference>
<protein>
    <submittedName>
        <fullName evidence="6">AAA family ATPase</fullName>
    </submittedName>
</protein>
<dbReference type="InterPro" id="IPR014277">
    <property type="entry name" value="Orc1/Cdc6_arc"/>
</dbReference>
<dbReference type="Pfam" id="PF13401">
    <property type="entry name" value="AAA_22"/>
    <property type="match status" value="1"/>
</dbReference>
<sequence length="334" mass="38252">MITNARVLQSEFVPNDVKHRPAEVSHLSDTLRPVTNGNRPEPSFLYGPSGAGKTCIARHTVEQLRENVVDLNTQYVNCWEEHTAFQTLYRVLDAVGNTHDIHRRSTPTDELVQRLREYDGPQYIVILDEVDQLEDKEILYDFYRIRNLSMILIANREEDVFSDFDGRLNSRLQTCIRIRFNQYSLDQLVTILEDRVQWGLEQGAIETQGLERIADHAAGDARIAIGLLRNAARQAVQQQTEQITDDVIDAVVSETKSEIRQKTTDKLTPHQQVLYDLITETDRIGAGNLYSAYCETVEDPKTRRTMRNHLSKLQQYNLITASGNTRNRTYSACG</sequence>
<dbReference type="PANTHER" id="PTHR10763">
    <property type="entry name" value="CELL DIVISION CONTROL PROTEIN 6-RELATED"/>
    <property type="match status" value="1"/>
</dbReference>
<dbReference type="RefSeq" id="WP_142979301.1">
    <property type="nucleotide sequence ID" value="NZ_RKLU01000002.1"/>
</dbReference>
<proteinExistence type="inferred from homology"/>
<accession>A0A8J8PD62</accession>
<keyword evidence="2" id="KW-0235">DNA replication</keyword>
<organism evidence="6 7">
    <name type="scientific">Halonotius terrestris</name>
    <dbReference type="NCBI Taxonomy" id="2487750"/>
    <lineage>
        <taxon>Archaea</taxon>
        <taxon>Methanobacteriati</taxon>
        <taxon>Methanobacteriota</taxon>
        <taxon>Stenosarchaea group</taxon>
        <taxon>Halobacteria</taxon>
        <taxon>Halobacteriales</taxon>
        <taxon>Haloferacaceae</taxon>
        <taxon>Halonotius</taxon>
    </lineage>
</organism>